<dbReference type="PANTHER" id="PTHR30055">
    <property type="entry name" value="HTH-TYPE TRANSCRIPTIONAL REGULATOR RUTR"/>
    <property type="match status" value="1"/>
</dbReference>
<dbReference type="SUPFAM" id="SSF48498">
    <property type="entry name" value="Tetracyclin repressor-like, C-terminal domain"/>
    <property type="match status" value="1"/>
</dbReference>
<dbReference type="GO" id="GO:0000976">
    <property type="term" value="F:transcription cis-regulatory region binding"/>
    <property type="evidence" value="ECO:0007669"/>
    <property type="project" value="TreeGrafter"/>
</dbReference>
<evidence type="ECO:0000256" key="2">
    <source>
        <dbReference type="ARBA" id="ARBA00023125"/>
    </source>
</evidence>
<dbReference type="PROSITE" id="PS50977">
    <property type="entry name" value="HTH_TETR_2"/>
    <property type="match status" value="1"/>
</dbReference>
<dbReference type="SUPFAM" id="SSF46689">
    <property type="entry name" value="Homeodomain-like"/>
    <property type="match status" value="1"/>
</dbReference>
<gene>
    <name evidence="6" type="ORF">D3874_21220</name>
</gene>
<sequence length="200" mass="21556">MTLTPPLGGEVAARREAVVKAALAFVGESGLEALSARSLAKQCGISTMAIYSLFGGMPGLYEALAARATDLMNAYILDANTALPPLDRLRGFARAYRLFALEHPAAFELLTRRGHSLVVAMRDRPSYAAYLAAIEQGKAEGLFRPELDAGEFGDILWAAAHGMLTFELSGTYPAAADHEARMMRGFDLLLVTGMSPDRYK</sequence>
<dbReference type="InterPro" id="IPR009057">
    <property type="entry name" value="Homeodomain-like_sf"/>
</dbReference>
<evidence type="ECO:0000256" key="4">
    <source>
        <dbReference type="PROSITE-ProRule" id="PRU00335"/>
    </source>
</evidence>
<keyword evidence="1" id="KW-0805">Transcription regulation</keyword>
<evidence type="ECO:0000256" key="3">
    <source>
        <dbReference type="ARBA" id="ARBA00023163"/>
    </source>
</evidence>
<feature type="DNA-binding region" description="H-T-H motif" evidence="4">
    <location>
        <begin position="35"/>
        <end position="54"/>
    </location>
</feature>
<reference evidence="6 7" key="1">
    <citation type="submission" date="2018-09" db="EMBL/GenBank/DDBJ databases">
        <authorList>
            <person name="Zhu H."/>
        </authorList>
    </citation>
    <scope>NUCLEOTIDE SEQUENCE [LARGE SCALE GENOMIC DNA]</scope>
    <source>
        <strain evidence="6 7">K1W22B-8</strain>
    </source>
</reference>
<keyword evidence="2 4" id="KW-0238">DNA-binding</keyword>
<dbReference type="PANTHER" id="PTHR30055:SF239">
    <property type="entry name" value="TRANSCRIPTIONAL REGULATORY PROTEIN"/>
    <property type="match status" value="1"/>
</dbReference>
<accession>A0A418WGN7</accession>
<protein>
    <submittedName>
        <fullName evidence="6">TetR/AcrR family transcriptional regulator</fullName>
    </submittedName>
</protein>
<dbReference type="EMBL" id="QYUK01000011">
    <property type="protein sequence ID" value="RJF89185.1"/>
    <property type="molecule type" value="Genomic_DNA"/>
</dbReference>
<name>A0A418WGN7_9PROT</name>
<feature type="domain" description="HTH tetR-type" evidence="5">
    <location>
        <begin position="12"/>
        <end position="72"/>
    </location>
</feature>
<dbReference type="OrthoDB" id="7056813at2"/>
<dbReference type="Proteomes" id="UP000284605">
    <property type="component" value="Unassembled WGS sequence"/>
</dbReference>
<dbReference type="RefSeq" id="WP_119780567.1">
    <property type="nucleotide sequence ID" value="NZ_QYUK01000011.1"/>
</dbReference>
<dbReference type="InterPro" id="IPR050109">
    <property type="entry name" value="HTH-type_TetR-like_transc_reg"/>
</dbReference>
<dbReference type="InterPro" id="IPR025996">
    <property type="entry name" value="MT1864/Rv1816-like_C"/>
</dbReference>
<evidence type="ECO:0000259" key="5">
    <source>
        <dbReference type="PROSITE" id="PS50977"/>
    </source>
</evidence>
<proteinExistence type="predicted"/>
<dbReference type="Gene3D" id="1.10.357.10">
    <property type="entry name" value="Tetracycline Repressor, domain 2"/>
    <property type="match status" value="1"/>
</dbReference>
<dbReference type="GO" id="GO:0003700">
    <property type="term" value="F:DNA-binding transcription factor activity"/>
    <property type="evidence" value="ECO:0007669"/>
    <property type="project" value="TreeGrafter"/>
</dbReference>
<dbReference type="Pfam" id="PF00440">
    <property type="entry name" value="TetR_N"/>
    <property type="match status" value="1"/>
</dbReference>
<dbReference type="Pfam" id="PF13305">
    <property type="entry name" value="TetR_C_33"/>
    <property type="match status" value="1"/>
</dbReference>
<evidence type="ECO:0000256" key="1">
    <source>
        <dbReference type="ARBA" id="ARBA00023015"/>
    </source>
</evidence>
<dbReference type="InterPro" id="IPR036271">
    <property type="entry name" value="Tet_transcr_reg_TetR-rel_C_sf"/>
</dbReference>
<dbReference type="AlphaFoldDB" id="A0A418WGN7"/>
<keyword evidence="3" id="KW-0804">Transcription</keyword>
<dbReference type="InterPro" id="IPR001647">
    <property type="entry name" value="HTH_TetR"/>
</dbReference>
<evidence type="ECO:0000313" key="6">
    <source>
        <dbReference type="EMBL" id="RJF89185.1"/>
    </source>
</evidence>
<organism evidence="6 7">
    <name type="scientific">Oleomonas cavernae</name>
    <dbReference type="NCBI Taxonomy" id="2320859"/>
    <lineage>
        <taxon>Bacteria</taxon>
        <taxon>Pseudomonadati</taxon>
        <taxon>Pseudomonadota</taxon>
        <taxon>Alphaproteobacteria</taxon>
        <taxon>Acetobacterales</taxon>
        <taxon>Acetobacteraceae</taxon>
        <taxon>Oleomonas</taxon>
    </lineage>
</organism>
<comment type="caution">
    <text evidence="6">The sequence shown here is derived from an EMBL/GenBank/DDBJ whole genome shotgun (WGS) entry which is preliminary data.</text>
</comment>
<evidence type="ECO:0000313" key="7">
    <source>
        <dbReference type="Proteomes" id="UP000284605"/>
    </source>
</evidence>
<keyword evidence="7" id="KW-1185">Reference proteome</keyword>